<evidence type="ECO:0000256" key="1">
    <source>
        <dbReference type="SAM" id="Phobius"/>
    </source>
</evidence>
<feature type="transmembrane region" description="Helical" evidence="1">
    <location>
        <begin position="158"/>
        <end position="177"/>
    </location>
</feature>
<evidence type="ECO:0000313" key="3">
    <source>
        <dbReference type="EMBL" id="CAG9121276.1"/>
    </source>
</evidence>
<dbReference type="Proteomes" id="UP000582659">
    <property type="component" value="Unassembled WGS sequence"/>
</dbReference>
<dbReference type="SMR" id="A0A1I7RX22"/>
<accession>A0A1I7RX22</accession>
<reference evidence="3" key="2">
    <citation type="submission" date="2020-08" db="EMBL/GenBank/DDBJ databases">
        <authorList>
            <person name="Kikuchi T."/>
        </authorList>
    </citation>
    <scope>NUCLEOTIDE SEQUENCE</scope>
    <source>
        <strain evidence="2">Ka4C1</strain>
    </source>
</reference>
<dbReference type="SUPFAM" id="SSF81321">
    <property type="entry name" value="Family A G protein-coupled receptor-like"/>
    <property type="match status" value="1"/>
</dbReference>
<feature type="transmembrane region" description="Helical" evidence="1">
    <location>
        <begin position="38"/>
        <end position="58"/>
    </location>
</feature>
<feature type="transmembrane region" description="Helical" evidence="1">
    <location>
        <begin position="112"/>
        <end position="137"/>
    </location>
</feature>
<organism evidence="4 6">
    <name type="scientific">Bursaphelenchus xylophilus</name>
    <name type="common">Pinewood nematode worm</name>
    <name type="synonym">Aphelenchoides xylophilus</name>
    <dbReference type="NCBI Taxonomy" id="6326"/>
    <lineage>
        <taxon>Eukaryota</taxon>
        <taxon>Metazoa</taxon>
        <taxon>Ecdysozoa</taxon>
        <taxon>Nematoda</taxon>
        <taxon>Chromadorea</taxon>
        <taxon>Rhabditida</taxon>
        <taxon>Tylenchina</taxon>
        <taxon>Tylenchomorpha</taxon>
        <taxon>Aphelenchoidea</taxon>
        <taxon>Aphelenchoididae</taxon>
        <taxon>Bursaphelenchus</taxon>
    </lineage>
</organism>
<evidence type="ECO:0000313" key="5">
    <source>
        <dbReference type="Proteomes" id="UP000659654"/>
    </source>
</evidence>
<name>A0A1I7RX22_BURXY</name>
<dbReference type="EMBL" id="CAJFCV020000005">
    <property type="protein sequence ID" value="CAG9121276.1"/>
    <property type="molecule type" value="Genomic_DNA"/>
</dbReference>
<keyword evidence="1" id="KW-0472">Membrane</keyword>
<dbReference type="Gene3D" id="1.20.1070.10">
    <property type="entry name" value="Rhodopsin 7-helix transmembrane proteins"/>
    <property type="match status" value="1"/>
</dbReference>
<keyword evidence="1" id="KW-1133">Transmembrane helix</keyword>
<dbReference type="EMBL" id="CAJFDI010000005">
    <property type="protein sequence ID" value="CAD5230358.1"/>
    <property type="molecule type" value="Genomic_DNA"/>
</dbReference>
<dbReference type="Pfam" id="PF10318">
    <property type="entry name" value="7TM_GPCR_Srh"/>
    <property type="match status" value="1"/>
</dbReference>
<dbReference type="PANTHER" id="PTHR46891">
    <property type="entry name" value="SERPENTINE RECEPTOR, CLASS H-RELATED"/>
    <property type="match status" value="1"/>
</dbReference>
<evidence type="ECO:0000313" key="2">
    <source>
        <dbReference type="EMBL" id="CAD5230358.1"/>
    </source>
</evidence>
<proteinExistence type="predicted"/>
<feature type="transmembrane region" description="Helical" evidence="1">
    <location>
        <begin position="221"/>
        <end position="242"/>
    </location>
</feature>
<dbReference type="InterPro" id="IPR019422">
    <property type="entry name" value="7TM_GPCR_serpentine_rcpt_Srh"/>
</dbReference>
<dbReference type="Proteomes" id="UP000095284">
    <property type="component" value="Unplaced"/>
</dbReference>
<feature type="transmembrane region" description="Helical" evidence="1">
    <location>
        <begin position="299"/>
        <end position="323"/>
    </location>
</feature>
<feature type="transmembrane region" description="Helical" evidence="1">
    <location>
        <begin position="70"/>
        <end position="92"/>
    </location>
</feature>
<dbReference type="Proteomes" id="UP000659654">
    <property type="component" value="Unassembled WGS sequence"/>
</dbReference>
<evidence type="ECO:0000313" key="6">
    <source>
        <dbReference type="WBParaSite" id="BXY_0528500.1"/>
    </source>
</evidence>
<sequence>MPNYILPSRFLAVFPRSVEPGVDREPASELMVTIVNKILEFFMVCEFVLVPLLVFLILRYSKSLSRYKYYLLNNVVWSFAFGVFVFVIKPVFHYPAPCVHSELEYSPKPGVAYDVLAFLFMYCLANAVLSMVWTLIFRFACVYHSRPSEFILHSKYTWLLYLLGHILFGCIMFQMVVVGRIRDPQEAASELVRRVPQFANRTKNLFFVCFYYSDEMIILSYLNIAALIFGFLIAASLLALLYHHLHRNVYAFPKKTIKMQFMLFKALSIQMANYFLLEILPLVCATFAFAISYRYGEPLLLVVLTVMVLHGILDYLLMIYFIAPYRRALIRWLKLVPASDFVQHLTRVGS</sequence>
<dbReference type="OrthoDB" id="5873609at2759"/>
<feature type="transmembrane region" description="Helical" evidence="1">
    <location>
        <begin position="263"/>
        <end position="293"/>
    </location>
</feature>
<reference evidence="6" key="1">
    <citation type="submission" date="2016-11" db="UniProtKB">
        <authorList>
            <consortium name="WormBaseParasite"/>
        </authorList>
    </citation>
    <scope>IDENTIFICATION</scope>
</reference>
<dbReference type="AlphaFoldDB" id="A0A1I7RX22"/>
<protein>
    <submittedName>
        <fullName evidence="2">(pine wood nematode) hypothetical protein</fullName>
    </submittedName>
</protein>
<keyword evidence="1" id="KW-0812">Transmembrane</keyword>
<gene>
    <name evidence="2" type="ORF">BXYJ_LOCUS10947</name>
</gene>
<dbReference type="WBParaSite" id="BXY_0528500.1">
    <property type="protein sequence ID" value="BXY_0528500.1"/>
    <property type="gene ID" value="BXY_0528500"/>
</dbReference>
<evidence type="ECO:0000313" key="4">
    <source>
        <dbReference type="Proteomes" id="UP000095284"/>
    </source>
</evidence>
<keyword evidence="5" id="KW-1185">Reference proteome</keyword>